<dbReference type="Proteomes" id="UP000308760">
    <property type="component" value="Unassembled WGS sequence"/>
</dbReference>
<comment type="similarity">
    <text evidence="1">Belongs to the ROK (NagC/XylR) family.</text>
</comment>
<dbReference type="InterPro" id="IPR036390">
    <property type="entry name" value="WH_DNA-bd_sf"/>
</dbReference>
<dbReference type="Gene3D" id="3.30.420.40">
    <property type="match status" value="2"/>
</dbReference>
<dbReference type="Pfam" id="PF00480">
    <property type="entry name" value="ROK"/>
    <property type="match status" value="1"/>
</dbReference>
<dbReference type="PANTHER" id="PTHR18964">
    <property type="entry name" value="ROK (REPRESSOR, ORF, KINASE) FAMILY"/>
    <property type="match status" value="1"/>
</dbReference>
<dbReference type="SUPFAM" id="SSF53067">
    <property type="entry name" value="Actin-like ATPase domain"/>
    <property type="match status" value="1"/>
</dbReference>
<reference evidence="3" key="1">
    <citation type="submission" date="2019-04" db="EMBL/GenBank/DDBJ databases">
        <title>Nocardioides xinjiangensis sp. nov.</title>
        <authorList>
            <person name="Liu S."/>
        </authorList>
    </citation>
    <scope>NUCLEOTIDE SEQUENCE [LARGE SCALE GENOMIC DNA]</scope>
    <source>
        <strain evidence="3">18</strain>
    </source>
</reference>
<dbReference type="InterPro" id="IPR043129">
    <property type="entry name" value="ATPase_NBD"/>
</dbReference>
<protein>
    <submittedName>
        <fullName evidence="2">ROK family transcriptional regulator</fullName>
    </submittedName>
</protein>
<name>A0A4S8PRM5_9ACTN</name>
<dbReference type="Pfam" id="PF13412">
    <property type="entry name" value="HTH_24"/>
    <property type="match status" value="1"/>
</dbReference>
<dbReference type="AlphaFoldDB" id="A0A4S8PRM5"/>
<proteinExistence type="inferred from homology"/>
<evidence type="ECO:0000313" key="3">
    <source>
        <dbReference type="Proteomes" id="UP000308760"/>
    </source>
</evidence>
<sequence>MNAVQGAPDMPHIEDGRVTTAGRMLDLLRTRGTLSRVELAERTGLTPATITNVVRRLIDDGLVHETGRDQQQGRGQPRRLLELNAGAWYAVGIQVDLTTTTIVVLDFAGDRIAGASLRGSGGDGPETTLAALAEHVTALLRSAGVPTDRVLGAGLVTHGPQDRERGVLLTAQPEPEWLEFPLTETLSKRLGLPVLLENDATAAAFGEQWAGAVPTDTFGLIYMASGIGGGVIVDGESYRGRASNAVEIGHVALSEGREPCVCGNRGCAQAEAGPRAVVDQVLADGDLAERLGVRGAHDTTLVDFERVARAWRGGDEAAGALLERSARWIGQAAVTLVNLFDLDTIVLAGPAFVTAGPLYRRHIAAELELRALSRTLSRPEVLISTNVDTAAAIGGALHVLRTMPIDARVPRPSADALETIPTSEGDR</sequence>
<dbReference type="InterPro" id="IPR000600">
    <property type="entry name" value="ROK"/>
</dbReference>
<dbReference type="SUPFAM" id="SSF46785">
    <property type="entry name" value="Winged helix' DNA-binding domain"/>
    <property type="match status" value="1"/>
</dbReference>
<gene>
    <name evidence="2" type="ORF">FAB82_24690</name>
</gene>
<evidence type="ECO:0000256" key="1">
    <source>
        <dbReference type="ARBA" id="ARBA00006479"/>
    </source>
</evidence>
<comment type="caution">
    <text evidence="2">The sequence shown here is derived from an EMBL/GenBank/DDBJ whole genome shotgun (WGS) entry which is preliminary data.</text>
</comment>
<dbReference type="EMBL" id="STGY01000082">
    <property type="protein sequence ID" value="THV33897.1"/>
    <property type="molecule type" value="Genomic_DNA"/>
</dbReference>
<dbReference type="PANTHER" id="PTHR18964:SF173">
    <property type="entry name" value="GLUCOKINASE"/>
    <property type="match status" value="1"/>
</dbReference>
<organism evidence="2 3">
    <name type="scientific">Glycomyces buryatensis</name>
    <dbReference type="NCBI Taxonomy" id="2570927"/>
    <lineage>
        <taxon>Bacteria</taxon>
        <taxon>Bacillati</taxon>
        <taxon>Actinomycetota</taxon>
        <taxon>Actinomycetes</taxon>
        <taxon>Glycomycetales</taxon>
        <taxon>Glycomycetaceae</taxon>
        <taxon>Glycomyces</taxon>
    </lineage>
</organism>
<evidence type="ECO:0000313" key="2">
    <source>
        <dbReference type="EMBL" id="THV33897.1"/>
    </source>
</evidence>
<reference evidence="2 3" key="2">
    <citation type="submission" date="2019-05" db="EMBL/GenBank/DDBJ databases">
        <title>Glycomyces buryatensis sp. nov.</title>
        <authorList>
            <person name="Nikitina E."/>
        </authorList>
    </citation>
    <scope>NUCLEOTIDE SEQUENCE [LARGE SCALE GENOMIC DNA]</scope>
    <source>
        <strain evidence="2 3">18</strain>
    </source>
</reference>
<keyword evidence="3" id="KW-1185">Reference proteome</keyword>
<dbReference type="Gene3D" id="1.10.10.10">
    <property type="entry name" value="Winged helix-like DNA-binding domain superfamily/Winged helix DNA-binding domain"/>
    <property type="match status" value="1"/>
</dbReference>
<dbReference type="OrthoDB" id="4083144at2"/>
<dbReference type="RefSeq" id="WP_136537230.1">
    <property type="nucleotide sequence ID" value="NZ_STGY01000082.1"/>
</dbReference>
<accession>A0A4S8PRM5</accession>
<dbReference type="InterPro" id="IPR036388">
    <property type="entry name" value="WH-like_DNA-bd_sf"/>
</dbReference>